<accession>A0A0F9SBK2</accession>
<feature type="region of interest" description="Disordered" evidence="1">
    <location>
        <begin position="15"/>
        <end position="39"/>
    </location>
</feature>
<name>A0A0F9SBK2_9ZZZZ</name>
<organism evidence="2">
    <name type="scientific">marine sediment metagenome</name>
    <dbReference type="NCBI Taxonomy" id="412755"/>
    <lineage>
        <taxon>unclassified sequences</taxon>
        <taxon>metagenomes</taxon>
        <taxon>ecological metagenomes</taxon>
    </lineage>
</organism>
<reference evidence="2" key="1">
    <citation type="journal article" date="2015" name="Nature">
        <title>Complex archaea that bridge the gap between prokaryotes and eukaryotes.</title>
        <authorList>
            <person name="Spang A."/>
            <person name="Saw J.H."/>
            <person name="Jorgensen S.L."/>
            <person name="Zaremba-Niedzwiedzka K."/>
            <person name="Martijn J."/>
            <person name="Lind A.E."/>
            <person name="van Eijk R."/>
            <person name="Schleper C."/>
            <person name="Guy L."/>
            <person name="Ettema T.J."/>
        </authorList>
    </citation>
    <scope>NUCLEOTIDE SEQUENCE</scope>
</reference>
<protein>
    <submittedName>
        <fullName evidence="2">Uncharacterized protein</fullName>
    </submittedName>
</protein>
<comment type="caution">
    <text evidence="2">The sequence shown here is derived from an EMBL/GenBank/DDBJ whole genome shotgun (WGS) entry which is preliminary data.</text>
</comment>
<gene>
    <name evidence="2" type="ORF">LCGC14_0539940</name>
</gene>
<sequence length="120" mass="13895">MSLIILKLRHYNTPGTRKSEGIVQSSSNTGYKSDRLPDHKYHHRNRHRFSNPAEPAPCDRLRLHPDRRRDEHWPWWCQGLLAWSSLGNNSEGYLGRGTQTSPPVPLSLFEKTIPVKETIL</sequence>
<feature type="compositionally biased region" description="Polar residues" evidence="1">
    <location>
        <begin position="22"/>
        <end position="31"/>
    </location>
</feature>
<dbReference type="AlphaFoldDB" id="A0A0F9SBK2"/>
<evidence type="ECO:0000313" key="2">
    <source>
        <dbReference type="EMBL" id="KKN59667.1"/>
    </source>
</evidence>
<dbReference type="EMBL" id="LAZR01000719">
    <property type="protein sequence ID" value="KKN59667.1"/>
    <property type="molecule type" value="Genomic_DNA"/>
</dbReference>
<proteinExistence type="predicted"/>
<evidence type="ECO:0000256" key="1">
    <source>
        <dbReference type="SAM" id="MobiDB-lite"/>
    </source>
</evidence>